<keyword evidence="5" id="KW-0029">Amino-acid transport</keyword>
<feature type="transmembrane region" description="Helical" evidence="9">
    <location>
        <begin position="553"/>
        <end position="573"/>
    </location>
</feature>
<keyword evidence="3" id="KW-1003">Cell membrane</keyword>
<keyword evidence="12" id="KW-1185">Reference proteome</keyword>
<dbReference type="PANTHER" id="PTHR43341:SF1">
    <property type="entry name" value="GENERAL AMINO-ACID PERMEASE GAP1"/>
    <property type="match status" value="1"/>
</dbReference>
<sequence>MSTLGLKEESLAQGSSWSMREPSYAGSRRTPMVQRWFDSFRRDPNARITPTPVITSFDDRDRHDEDGMSGPNDLAPHDPRSRHYFDMHAANLSTANTLLARELKGRHLQMIAIGGSIGTGLFVASGKSLNYGGPASLLIAYGFIGIMLYCTVQALGELAVTFPIAGSFSAYSTRFLDPAWGFAMGWNYALQWMIVLPLEIVAASITVGYWNSQINRAVFVSIFLFTIVIINLFGVKGYGEAEFVFAIVKITAVIGFILLGVVINIGGFPNDGYIGGKYWHNPGAFHNGFKGLCSVLVTAAFAFAGTELVGLAAAETVNPRKSLPTAIKQVFWRITLFYIVALTLVGLLVPYNHPKLLGAKNMADASASPFVIAIESAGIDVLPGVMNSVILVAVISVGNSAVFGSSRTLAALADQRQAPRILGYVDRRGRPLVAIVVASLVGLLGYLGDLDQQSDVLNWLLAVSGLSSIFTWGSICMAHIRFRRAWAAKHHSLNELAFRSQAGVAGSWVGLSFNVLVLIAQFWTAAWPIAPPAALTAGSEYQMAVPTAVQNFFLQYLAVPIVATFYFSYKLWFRTSIIRTKDIDIDTGRRDFNLPILIAHENDEQKSWPLWKKIYRFLC</sequence>
<dbReference type="PANTHER" id="PTHR43341">
    <property type="entry name" value="AMINO ACID PERMEASE"/>
    <property type="match status" value="1"/>
</dbReference>
<keyword evidence="2" id="KW-0813">Transport</keyword>
<evidence type="ECO:0000313" key="12">
    <source>
        <dbReference type="Proteomes" id="UP001172101"/>
    </source>
</evidence>
<evidence type="ECO:0000256" key="5">
    <source>
        <dbReference type="ARBA" id="ARBA00022970"/>
    </source>
</evidence>
<dbReference type="GeneID" id="85319671"/>
<dbReference type="InterPro" id="IPR004841">
    <property type="entry name" value="AA-permease/SLC12A_dom"/>
</dbReference>
<evidence type="ECO:0000313" key="11">
    <source>
        <dbReference type="EMBL" id="KAK0734132.1"/>
    </source>
</evidence>
<protein>
    <submittedName>
        <fullName evidence="11">Amino acid permease-domain-containing protein</fullName>
    </submittedName>
</protein>
<feature type="region of interest" description="Disordered" evidence="8">
    <location>
        <begin position="1"/>
        <end position="28"/>
    </location>
</feature>
<feature type="transmembrane region" description="Helical" evidence="9">
    <location>
        <begin position="138"/>
        <end position="165"/>
    </location>
</feature>
<evidence type="ECO:0000256" key="2">
    <source>
        <dbReference type="ARBA" id="ARBA00022448"/>
    </source>
</evidence>
<name>A0AA40BH42_9PEZI</name>
<feature type="region of interest" description="Disordered" evidence="8">
    <location>
        <begin position="47"/>
        <end position="76"/>
    </location>
</feature>
<dbReference type="GO" id="GO:0005886">
    <property type="term" value="C:plasma membrane"/>
    <property type="evidence" value="ECO:0007669"/>
    <property type="project" value="UniProtKB-SubCell"/>
</dbReference>
<evidence type="ECO:0000256" key="6">
    <source>
        <dbReference type="ARBA" id="ARBA00022989"/>
    </source>
</evidence>
<keyword evidence="7 9" id="KW-0472">Membrane</keyword>
<evidence type="ECO:0000259" key="10">
    <source>
        <dbReference type="Pfam" id="PF00324"/>
    </source>
</evidence>
<dbReference type="EMBL" id="JAUIRO010000001">
    <property type="protein sequence ID" value="KAK0734132.1"/>
    <property type="molecule type" value="Genomic_DNA"/>
</dbReference>
<feature type="compositionally biased region" description="Basic and acidic residues" evidence="8">
    <location>
        <begin position="57"/>
        <end position="66"/>
    </location>
</feature>
<keyword evidence="4 9" id="KW-0812">Transmembrane</keyword>
<reference evidence="11" key="1">
    <citation type="submission" date="2023-06" db="EMBL/GenBank/DDBJ databases">
        <title>Genome-scale phylogeny and comparative genomics of the fungal order Sordariales.</title>
        <authorList>
            <consortium name="Lawrence Berkeley National Laboratory"/>
            <person name="Hensen N."/>
            <person name="Bonometti L."/>
            <person name="Westerberg I."/>
            <person name="Brannstrom I.O."/>
            <person name="Guillou S."/>
            <person name="Cros-Aarteil S."/>
            <person name="Calhoun S."/>
            <person name="Haridas S."/>
            <person name="Kuo A."/>
            <person name="Mondo S."/>
            <person name="Pangilinan J."/>
            <person name="Riley R."/>
            <person name="LaButti K."/>
            <person name="Andreopoulos B."/>
            <person name="Lipzen A."/>
            <person name="Chen C."/>
            <person name="Yanf M."/>
            <person name="Daum C."/>
            <person name="Ng V."/>
            <person name="Clum A."/>
            <person name="Steindorff A."/>
            <person name="Ohm R."/>
            <person name="Martin F."/>
            <person name="Silar P."/>
            <person name="Natvig D."/>
            <person name="Lalanne C."/>
            <person name="Gautier V."/>
            <person name="Ament-velasquez S.L."/>
            <person name="Kruys A."/>
            <person name="Hutchinson M.I."/>
            <person name="Powell A.J."/>
            <person name="Barry K."/>
            <person name="Miller A.N."/>
            <person name="Grigoriev I.V."/>
            <person name="Debuchy R."/>
            <person name="Gladieux P."/>
            <person name="Thoren M.H."/>
            <person name="Johannesson H."/>
        </authorList>
    </citation>
    <scope>NUCLEOTIDE SEQUENCE</scope>
    <source>
        <strain evidence="11">SMH2392-1A</strain>
    </source>
</reference>
<feature type="transmembrane region" description="Helical" evidence="9">
    <location>
        <begin position="246"/>
        <end position="268"/>
    </location>
</feature>
<feature type="transmembrane region" description="Helical" evidence="9">
    <location>
        <begin position="502"/>
        <end position="523"/>
    </location>
</feature>
<feature type="transmembrane region" description="Helical" evidence="9">
    <location>
        <begin position="431"/>
        <end position="447"/>
    </location>
</feature>
<dbReference type="InterPro" id="IPR004762">
    <property type="entry name" value="Amino_acid_permease_fungi"/>
</dbReference>
<dbReference type="RefSeq" id="XP_060303009.1">
    <property type="nucleotide sequence ID" value="XM_060436401.1"/>
</dbReference>
<dbReference type="Proteomes" id="UP001172101">
    <property type="component" value="Unassembled WGS sequence"/>
</dbReference>
<keyword evidence="6 9" id="KW-1133">Transmembrane helix</keyword>
<proteinExistence type="predicted"/>
<dbReference type="InterPro" id="IPR050524">
    <property type="entry name" value="APC_YAT"/>
</dbReference>
<evidence type="ECO:0000256" key="1">
    <source>
        <dbReference type="ARBA" id="ARBA00004651"/>
    </source>
</evidence>
<feature type="transmembrane region" description="Helical" evidence="9">
    <location>
        <begin position="216"/>
        <end position="234"/>
    </location>
</feature>
<comment type="subcellular location">
    <subcellularLocation>
        <location evidence="1">Cell membrane</location>
        <topology evidence="1">Multi-pass membrane protein</topology>
    </subcellularLocation>
</comment>
<feature type="transmembrane region" description="Helical" evidence="9">
    <location>
        <begin position="330"/>
        <end position="351"/>
    </location>
</feature>
<dbReference type="Gene3D" id="1.20.1740.10">
    <property type="entry name" value="Amino acid/polyamine transporter I"/>
    <property type="match status" value="1"/>
</dbReference>
<dbReference type="GO" id="GO:0015171">
    <property type="term" value="F:amino acid transmembrane transporter activity"/>
    <property type="evidence" value="ECO:0007669"/>
    <property type="project" value="TreeGrafter"/>
</dbReference>
<comment type="caution">
    <text evidence="11">The sequence shown here is derived from an EMBL/GenBank/DDBJ whole genome shotgun (WGS) entry which is preliminary data.</text>
</comment>
<evidence type="ECO:0000256" key="7">
    <source>
        <dbReference type="ARBA" id="ARBA00023136"/>
    </source>
</evidence>
<dbReference type="PROSITE" id="PS00218">
    <property type="entry name" value="AMINO_ACID_PERMEASE_1"/>
    <property type="match status" value="1"/>
</dbReference>
<organism evidence="11 12">
    <name type="scientific">Lasiosphaeria miniovina</name>
    <dbReference type="NCBI Taxonomy" id="1954250"/>
    <lineage>
        <taxon>Eukaryota</taxon>
        <taxon>Fungi</taxon>
        <taxon>Dikarya</taxon>
        <taxon>Ascomycota</taxon>
        <taxon>Pezizomycotina</taxon>
        <taxon>Sordariomycetes</taxon>
        <taxon>Sordariomycetidae</taxon>
        <taxon>Sordariales</taxon>
        <taxon>Lasiosphaeriaceae</taxon>
        <taxon>Lasiosphaeria</taxon>
    </lineage>
</organism>
<dbReference type="FunFam" id="1.20.1740.10:FF:000017">
    <property type="entry name" value="Amino acid permease"/>
    <property type="match status" value="1"/>
</dbReference>
<dbReference type="Pfam" id="PF00324">
    <property type="entry name" value="AA_permease"/>
    <property type="match status" value="1"/>
</dbReference>
<dbReference type="InterPro" id="IPR004840">
    <property type="entry name" value="Amino_acid_permease_CS"/>
</dbReference>
<accession>A0AA40BH42</accession>
<evidence type="ECO:0000256" key="8">
    <source>
        <dbReference type="SAM" id="MobiDB-lite"/>
    </source>
</evidence>
<dbReference type="NCBIfam" id="TIGR00913">
    <property type="entry name" value="2A0310"/>
    <property type="match status" value="1"/>
</dbReference>
<dbReference type="AlphaFoldDB" id="A0AA40BH42"/>
<feature type="transmembrane region" description="Helical" evidence="9">
    <location>
        <begin position="389"/>
        <end position="410"/>
    </location>
</feature>
<evidence type="ECO:0000256" key="9">
    <source>
        <dbReference type="SAM" id="Phobius"/>
    </source>
</evidence>
<evidence type="ECO:0000256" key="4">
    <source>
        <dbReference type="ARBA" id="ARBA00022692"/>
    </source>
</evidence>
<gene>
    <name evidence="11" type="ORF">B0T26DRAFT_631941</name>
</gene>
<feature type="transmembrane region" description="Helical" evidence="9">
    <location>
        <begin position="459"/>
        <end position="482"/>
    </location>
</feature>
<feature type="compositionally biased region" description="Basic and acidic residues" evidence="8">
    <location>
        <begin position="1"/>
        <end position="10"/>
    </location>
</feature>
<feature type="transmembrane region" description="Helical" evidence="9">
    <location>
        <begin position="186"/>
        <end position="210"/>
    </location>
</feature>
<feature type="domain" description="Amino acid permease/ SLC12A" evidence="10">
    <location>
        <begin position="107"/>
        <end position="577"/>
    </location>
</feature>
<evidence type="ECO:0000256" key="3">
    <source>
        <dbReference type="ARBA" id="ARBA00022475"/>
    </source>
</evidence>
<feature type="transmembrane region" description="Helical" evidence="9">
    <location>
        <begin position="108"/>
        <end position="126"/>
    </location>
</feature>